<dbReference type="EMBL" id="NBNE01001475">
    <property type="protein sequence ID" value="OWZ13869.1"/>
    <property type="molecule type" value="Genomic_DNA"/>
</dbReference>
<comment type="caution">
    <text evidence="1">The sequence shown here is derived from an EMBL/GenBank/DDBJ whole genome shotgun (WGS) entry which is preliminary data.</text>
</comment>
<dbReference type="Proteomes" id="UP000198211">
    <property type="component" value="Unassembled WGS sequence"/>
</dbReference>
<feature type="non-terminal residue" evidence="1">
    <location>
        <position position="1"/>
    </location>
</feature>
<dbReference type="AlphaFoldDB" id="A0A225W9N4"/>
<evidence type="ECO:0000313" key="2">
    <source>
        <dbReference type="Proteomes" id="UP000198211"/>
    </source>
</evidence>
<protein>
    <submittedName>
        <fullName evidence="1">Uncharacterized protein</fullName>
    </submittedName>
</protein>
<evidence type="ECO:0000313" key="1">
    <source>
        <dbReference type="EMBL" id="OWZ13869.1"/>
    </source>
</evidence>
<name>A0A225W9N4_9STRA</name>
<dbReference type="OrthoDB" id="110390at2759"/>
<proteinExistence type="predicted"/>
<gene>
    <name evidence="1" type="ORF">PHMEG_00012735</name>
</gene>
<sequence>KLLGEWLDEFNVFLKLSKHAPQRDFRELDEENYDSRISRAWDLARLRLHGHSDFVLMHFMYIQARLPVVAPLQVPDNATFRQLQHMNQLSQEV</sequence>
<accession>A0A225W9N4</accession>
<reference evidence="2" key="1">
    <citation type="submission" date="2017-03" db="EMBL/GenBank/DDBJ databases">
        <title>Phytopthora megakarya and P. palmivora, two closely related causual agents of cacao black pod achieved similar genome size and gene model numbers by different mechanisms.</title>
        <authorList>
            <person name="Ali S."/>
            <person name="Shao J."/>
            <person name="Larry D.J."/>
            <person name="Kronmiller B."/>
            <person name="Shen D."/>
            <person name="Strem M.D."/>
            <person name="Melnick R.L."/>
            <person name="Guiltinan M.J."/>
            <person name="Tyler B.M."/>
            <person name="Meinhardt L.W."/>
            <person name="Bailey B.A."/>
        </authorList>
    </citation>
    <scope>NUCLEOTIDE SEQUENCE [LARGE SCALE GENOMIC DNA]</scope>
    <source>
        <strain evidence="2">zdho120</strain>
    </source>
</reference>
<keyword evidence="2" id="KW-1185">Reference proteome</keyword>
<organism evidence="1 2">
    <name type="scientific">Phytophthora megakarya</name>
    <dbReference type="NCBI Taxonomy" id="4795"/>
    <lineage>
        <taxon>Eukaryota</taxon>
        <taxon>Sar</taxon>
        <taxon>Stramenopiles</taxon>
        <taxon>Oomycota</taxon>
        <taxon>Peronosporomycetes</taxon>
        <taxon>Peronosporales</taxon>
        <taxon>Peronosporaceae</taxon>
        <taxon>Phytophthora</taxon>
    </lineage>
</organism>